<dbReference type="OrthoDB" id="582170at2"/>
<evidence type="ECO:0000313" key="3">
    <source>
        <dbReference type="EMBL" id="MBB4009449.1"/>
    </source>
</evidence>
<accession>A0A1Q9A8W5</accession>
<gene>
    <name evidence="4" type="ORF">BJF91_07200</name>
    <name evidence="3" type="ORF">GGQ71_003737</name>
</gene>
<dbReference type="GO" id="GO:0000160">
    <property type="term" value="P:phosphorelay signal transduction system"/>
    <property type="evidence" value="ECO:0007669"/>
    <property type="project" value="InterPro"/>
</dbReference>
<dbReference type="SUPFAM" id="SSF52172">
    <property type="entry name" value="CheY-like"/>
    <property type="match status" value="1"/>
</dbReference>
<sequence>MKPEPETILIVEDDAFISMDAADSVAHAGANVVTTETVSDALLCLEANRITAAILDFQVLDGKITPVVERLCRSGIPYRVVSGSPLQEIVACGIPADRIIPKPADYTNVMVELVRERPWSTLRATSHGAVPVSP</sequence>
<dbReference type="Proteomes" id="UP000544107">
    <property type="component" value="Unassembled WGS sequence"/>
</dbReference>
<evidence type="ECO:0000313" key="5">
    <source>
        <dbReference type="Proteomes" id="UP000185598"/>
    </source>
</evidence>
<name>A0A1Q9A8W5_9HYPH</name>
<keyword evidence="5" id="KW-1185">Reference proteome</keyword>
<protein>
    <submittedName>
        <fullName evidence="3 4">Regulator</fullName>
    </submittedName>
</protein>
<evidence type="ECO:0000313" key="4">
    <source>
        <dbReference type="EMBL" id="OLP51010.1"/>
    </source>
</evidence>
<dbReference type="InterPro" id="IPR001789">
    <property type="entry name" value="Sig_transdc_resp-reg_receiver"/>
</dbReference>
<dbReference type="Gene3D" id="3.40.50.2300">
    <property type="match status" value="1"/>
</dbReference>
<feature type="domain" description="Response regulatory" evidence="2">
    <location>
        <begin position="7"/>
        <end position="117"/>
    </location>
</feature>
<feature type="modified residue" description="4-aspartylphosphate" evidence="1">
    <location>
        <position position="56"/>
    </location>
</feature>
<dbReference type="EMBL" id="JACIED010000005">
    <property type="protein sequence ID" value="MBB4009449.1"/>
    <property type="molecule type" value="Genomic_DNA"/>
</dbReference>
<dbReference type="EMBL" id="MKIN01000020">
    <property type="protein sequence ID" value="OLP51010.1"/>
    <property type="molecule type" value="Genomic_DNA"/>
</dbReference>
<reference evidence="3 6" key="2">
    <citation type="submission" date="2020-08" db="EMBL/GenBank/DDBJ databases">
        <title>Genomic Encyclopedia of Type Strains, Phase IV (KMG-IV): sequencing the most valuable type-strain genomes for metagenomic binning, comparative biology and taxonomic classification.</title>
        <authorList>
            <person name="Goeker M."/>
        </authorList>
    </citation>
    <scope>NUCLEOTIDE SEQUENCE [LARGE SCALE GENOMIC DNA]</scope>
    <source>
        <strain evidence="3 6">DSM 100021</strain>
    </source>
</reference>
<evidence type="ECO:0000259" key="2">
    <source>
        <dbReference type="PROSITE" id="PS50110"/>
    </source>
</evidence>
<dbReference type="STRING" id="887144.BJF91_07200"/>
<reference evidence="4 5" key="1">
    <citation type="submission" date="2016-09" db="EMBL/GenBank/DDBJ databases">
        <title>Rhizobium oryziradicis sp. nov., isolated from the root of rice.</title>
        <authorList>
            <person name="Zhao J."/>
            <person name="Zhang X."/>
        </authorList>
    </citation>
    <scope>NUCLEOTIDE SEQUENCE [LARGE SCALE GENOMIC DNA]</scope>
    <source>
        <strain evidence="4 5">14971</strain>
    </source>
</reference>
<organism evidence="4 5">
    <name type="scientific">Allorhizobium taibaishanense</name>
    <dbReference type="NCBI Taxonomy" id="887144"/>
    <lineage>
        <taxon>Bacteria</taxon>
        <taxon>Pseudomonadati</taxon>
        <taxon>Pseudomonadota</taxon>
        <taxon>Alphaproteobacteria</taxon>
        <taxon>Hyphomicrobiales</taxon>
        <taxon>Rhizobiaceae</taxon>
        <taxon>Rhizobium/Agrobacterium group</taxon>
        <taxon>Allorhizobium</taxon>
    </lineage>
</organism>
<comment type="caution">
    <text evidence="4">The sequence shown here is derived from an EMBL/GenBank/DDBJ whole genome shotgun (WGS) entry which is preliminary data.</text>
</comment>
<keyword evidence="1" id="KW-0597">Phosphoprotein</keyword>
<proteinExistence type="predicted"/>
<evidence type="ECO:0000256" key="1">
    <source>
        <dbReference type="PROSITE-ProRule" id="PRU00169"/>
    </source>
</evidence>
<evidence type="ECO:0000313" key="6">
    <source>
        <dbReference type="Proteomes" id="UP000544107"/>
    </source>
</evidence>
<dbReference type="InterPro" id="IPR011006">
    <property type="entry name" value="CheY-like_superfamily"/>
</dbReference>
<dbReference type="Proteomes" id="UP000185598">
    <property type="component" value="Unassembled WGS sequence"/>
</dbReference>
<dbReference type="AlphaFoldDB" id="A0A1Q9A8W5"/>
<dbReference type="PROSITE" id="PS50110">
    <property type="entry name" value="RESPONSE_REGULATORY"/>
    <property type="match status" value="1"/>
</dbReference>
<dbReference type="RefSeq" id="WP_075613712.1">
    <property type="nucleotide sequence ID" value="NZ_JACIED010000005.1"/>
</dbReference>